<dbReference type="GeneTree" id="ENSGT00390000009426"/>
<proteinExistence type="predicted"/>
<evidence type="ECO:0000313" key="2">
    <source>
        <dbReference type="Proteomes" id="UP000008912"/>
    </source>
</evidence>
<keyword evidence="2" id="KW-1185">Reference proteome</keyword>
<dbReference type="Ensembl" id="ENSAMET00000029012.1">
    <property type="protein sequence ID" value="ENSAMEP00000034273.1"/>
    <property type="gene ID" value="ENSAMEG00000026167.1"/>
</dbReference>
<dbReference type="Proteomes" id="UP000008912">
    <property type="component" value="Unassembled WGS sequence"/>
</dbReference>
<reference evidence="1" key="2">
    <citation type="submission" date="2025-08" db="UniProtKB">
        <authorList>
            <consortium name="Ensembl"/>
        </authorList>
    </citation>
    <scope>IDENTIFICATION</scope>
</reference>
<reference evidence="1 2" key="1">
    <citation type="journal article" date="2010" name="Nature">
        <title>The sequence and de novo assembly of the giant panda genome.</title>
        <authorList>
            <person name="Li R."/>
            <person name="Fan W."/>
            <person name="Tian G."/>
            <person name="Zhu H."/>
            <person name="He L."/>
            <person name="Cai J."/>
            <person name="Huang Q."/>
            <person name="Cai Q."/>
            <person name="Li B."/>
            <person name="Bai Y."/>
            <person name="Zhang Z."/>
            <person name="Zhang Y."/>
            <person name="Wang W."/>
            <person name="Li J."/>
            <person name="Wei F."/>
            <person name="Li H."/>
            <person name="Jian M."/>
            <person name="Li J."/>
            <person name="Zhang Z."/>
            <person name="Nielsen R."/>
            <person name="Li D."/>
            <person name="Gu W."/>
            <person name="Yang Z."/>
            <person name="Xuan Z."/>
            <person name="Ryder O.A."/>
            <person name="Leung F.C."/>
            <person name="Zhou Y."/>
            <person name="Cao J."/>
            <person name="Sun X."/>
            <person name="Fu Y."/>
            <person name="Fang X."/>
            <person name="Guo X."/>
            <person name="Wang B."/>
            <person name="Hou R."/>
            <person name="Shen F."/>
            <person name="Mu B."/>
            <person name="Ni P."/>
            <person name="Lin R."/>
            <person name="Qian W."/>
            <person name="Wang G."/>
            <person name="Yu C."/>
            <person name="Nie W."/>
            <person name="Wang J."/>
            <person name="Wu Z."/>
            <person name="Liang H."/>
            <person name="Min J."/>
            <person name="Wu Q."/>
            <person name="Cheng S."/>
            <person name="Ruan J."/>
            <person name="Wang M."/>
            <person name="Shi Z."/>
            <person name="Wen M."/>
            <person name="Liu B."/>
            <person name="Ren X."/>
            <person name="Zheng H."/>
            <person name="Dong D."/>
            <person name="Cook K."/>
            <person name="Shan G."/>
            <person name="Zhang H."/>
            <person name="Kosiol C."/>
            <person name="Xie X."/>
            <person name="Lu Z."/>
            <person name="Zheng H."/>
            <person name="Li Y."/>
            <person name="Steiner C.C."/>
            <person name="Lam T.T."/>
            <person name="Lin S."/>
            <person name="Zhang Q."/>
            <person name="Li G."/>
            <person name="Tian J."/>
            <person name="Gong T."/>
            <person name="Liu H."/>
            <person name="Zhang D."/>
            <person name="Fang L."/>
            <person name="Ye C."/>
            <person name="Zhang J."/>
            <person name="Hu W."/>
            <person name="Xu A."/>
            <person name="Ren Y."/>
            <person name="Zhang G."/>
            <person name="Bruford M.W."/>
            <person name="Li Q."/>
            <person name="Ma L."/>
            <person name="Guo Y."/>
            <person name="An N."/>
            <person name="Hu Y."/>
            <person name="Zheng Y."/>
            <person name="Shi Y."/>
            <person name="Li Z."/>
            <person name="Liu Q."/>
            <person name="Chen Y."/>
            <person name="Zhao J."/>
            <person name="Qu N."/>
            <person name="Zhao S."/>
            <person name="Tian F."/>
            <person name="Wang X."/>
            <person name="Wang H."/>
            <person name="Xu L."/>
            <person name="Liu X."/>
            <person name="Vinar T."/>
            <person name="Wang Y."/>
            <person name="Lam T.W."/>
            <person name="Yiu S.M."/>
            <person name="Liu S."/>
            <person name="Zhang H."/>
            <person name="Li D."/>
            <person name="Huang Y."/>
            <person name="Wang X."/>
            <person name="Yang G."/>
            <person name="Jiang Z."/>
            <person name="Wang J."/>
            <person name="Qin N."/>
            <person name="Li L."/>
            <person name="Li J."/>
            <person name="Bolund L."/>
            <person name="Kristiansen K."/>
            <person name="Wong G.K."/>
            <person name="Olson M."/>
            <person name="Zhang X."/>
            <person name="Li S."/>
            <person name="Yang H."/>
            <person name="Wang J."/>
            <person name="Wang J."/>
        </authorList>
    </citation>
    <scope>NUCLEOTIDE SEQUENCE [LARGE SCALE GENOMIC DNA]</scope>
</reference>
<organism evidence="1 2">
    <name type="scientific">Ailuropoda melanoleuca</name>
    <name type="common">Giant panda</name>
    <dbReference type="NCBI Taxonomy" id="9646"/>
    <lineage>
        <taxon>Eukaryota</taxon>
        <taxon>Metazoa</taxon>
        <taxon>Chordata</taxon>
        <taxon>Craniata</taxon>
        <taxon>Vertebrata</taxon>
        <taxon>Euteleostomi</taxon>
        <taxon>Mammalia</taxon>
        <taxon>Eutheria</taxon>
        <taxon>Laurasiatheria</taxon>
        <taxon>Carnivora</taxon>
        <taxon>Caniformia</taxon>
        <taxon>Ursidae</taxon>
        <taxon>Ailuropoda</taxon>
    </lineage>
</organism>
<dbReference type="InterPro" id="IPR052436">
    <property type="entry name" value="LTO1_adapter"/>
</dbReference>
<name>A0A7N5K3Z7_AILME</name>
<protein>
    <recommendedName>
        <fullName evidence="3">Essential protein Yae1 N-terminal domain-containing protein</fullName>
    </recommendedName>
</protein>
<reference evidence="1" key="3">
    <citation type="submission" date="2025-09" db="UniProtKB">
        <authorList>
            <consortium name="Ensembl"/>
        </authorList>
    </citation>
    <scope>IDENTIFICATION</scope>
</reference>
<accession>A0A7N5K3Z7</accession>
<sequence>MAGRLGGSWTFSPQKWFHREGYQEGYEEGSSLGVNGGRQNGTLHRVKLGSEIKGYQNFAFAWRGLLHSCATEEDSKKMKVLESLTGIIHKFPYDHPAYNKLHEDLDKNKSKIFTFCLSSCS</sequence>
<dbReference type="AlphaFoldDB" id="A0A7N5K3Z7"/>
<dbReference type="InParanoid" id="A0A7N5K3Z7"/>
<dbReference type="PANTHER" id="PTHR28532">
    <property type="entry name" value="GEO13458P1"/>
    <property type="match status" value="1"/>
</dbReference>
<evidence type="ECO:0008006" key="3">
    <source>
        <dbReference type="Google" id="ProtNLM"/>
    </source>
</evidence>
<dbReference type="PANTHER" id="PTHR28532:SF1">
    <property type="entry name" value="ORAL CANCER OVEREXPRESSED 1"/>
    <property type="match status" value="1"/>
</dbReference>
<evidence type="ECO:0000313" key="1">
    <source>
        <dbReference type="Ensembl" id="ENSAMEP00000034273.1"/>
    </source>
</evidence>